<accession>K9XQ18</accession>
<dbReference type="HOGENOM" id="CLU_035403_0_0_3"/>
<feature type="transmembrane region" description="Helical" evidence="1">
    <location>
        <begin position="201"/>
        <end position="227"/>
    </location>
</feature>
<sequence>MHQVVSNPQTYLFTFFAWINLKQTKFNSYLSGILLLLGSSLIIPFGDFRQINAVPRFWLGIAVMSVGFIYSWRLASLQKWWFWTIVIVTRLLLLLMYPGDEIWRYLWEGYLQTQNFSPYDFAPNANELIPYHTEWWSLINHKNRATIYFPLAQLGFNLLATIYLDIITFKIAFVLADLLICWLLTRQFAQLKTTLYAWNPLVIYAFAGGGYYDSWFILPLVTAWLVFDHTRYNWRWLGSALLLGISIAIKWISLPILGFLAWQAWHKLNLKQVIAILIYGFLPLVFTTVDFCHSSSCYVIYSSSNLIVSGRSADFVPYILEKIWQPLLKVKAILMIPIGLVGTWLLWQKKTFRQFTEGYLFTLLIFSPLIHSWYFTWIIPFAVPTQNLGVRLVSISAFIYFVLPYRQALGTRSEQLTEIETFWLWFPFVFGYAWSLWRQRTTNQV</sequence>
<gene>
    <name evidence="2" type="ordered locus">Sta7437_0589</name>
</gene>
<dbReference type="GO" id="GO:0016740">
    <property type="term" value="F:transferase activity"/>
    <property type="evidence" value="ECO:0007669"/>
    <property type="project" value="UniProtKB-KW"/>
</dbReference>
<feature type="transmembrane region" description="Helical" evidence="1">
    <location>
        <begin position="330"/>
        <end position="347"/>
    </location>
</feature>
<evidence type="ECO:0000313" key="2">
    <source>
        <dbReference type="EMBL" id="AFZ34189.1"/>
    </source>
</evidence>
<keyword evidence="2" id="KW-0808">Transferase</keyword>
<dbReference type="STRING" id="111780.Sta7437_0589"/>
<feature type="transmembrane region" description="Helical" evidence="1">
    <location>
        <begin position="80"/>
        <end position="97"/>
    </location>
</feature>
<proteinExistence type="predicted"/>
<organism evidence="2 3">
    <name type="scientific">Stanieria cyanosphaera (strain ATCC 29371 / PCC 7437)</name>
    <dbReference type="NCBI Taxonomy" id="111780"/>
    <lineage>
        <taxon>Bacteria</taxon>
        <taxon>Bacillati</taxon>
        <taxon>Cyanobacteriota</taxon>
        <taxon>Cyanophyceae</taxon>
        <taxon>Pleurocapsales</taxon>
        <taxon>Dermocarpellaceae</taxon>
        <taxon>Stanieria</taxon>
    </lineage>
</organism>
<feature type="transmembrane region" description="Helical" evidence="1">
    <location>
        <begin position="57"/>
        <end position="74"/>
    </location>
</feature>
<dbReference type="Proteomes" id="UP000010473">
    <property type="component" value="Chromosome"/>
</dbReference>
<keyword evidence="3" id="KW-1185">Reference proteome</keyword>
<dbReference type="PATRIC" id="fig|111780.3.peg.615"/>
<keyword evidence="1" id="KW-1133">Transmembrane helix</keyword>
<feature type="transmembrane region" description="Helical" evidence="1">
    <location>
        <begin position="239"/>
        <end position="262"/>
    </location>
</feature>
<feature type="transmembrane region" description="Helical" evidence="1">
    <location>
        <begin position="417"/>
        <end position="437"/>
    </location>
</feature>
<dbReference type="RefSeq" id="WP_015191862.1">
    <property type="nucleotide sequence ID" value="NC_019748.1"/>
</dbReference>
<feature type="transmembrane region" description="Helical" evidence="1">
    <location>
        <begin position="274"/>
        <end position="301"/>
    </location>
</feature>
<keyword evidence="1" id="KW-0472">Membrane</keyword>
<dbReference type="AlphaFoldDB" id="K9XQ18"/>
<feature type="transmembrane region" description="Helical" evidence="1">
    <location>
        <begin position="26"/>
        <end position="45"/>
    </location>
</feature>
<keyword evidence="1" id="KW-0812">Transmembrane</keyword>
<feature type="transmembrane region" description="Helical" evidence="1">
    <location>
        <begin position="170"/>
        <end position="189"/>
    </location>
</feature>
<dbReference type="eggNOG" id="COG0463">
    <property type="taxonomic scope" value="Bacteria"/>
</dbReference>
<evidence type="ECO:0000256" key="1">
    <source>
        <dbReference type="SAM" id="Phobius"/>
    </source>
</evidence>
<dbReference type="KEGG" id="scs:Sta7437_0589"/>
<name>K9XQ18_STAC7</name>
<protein>
    <submittedName>
        <fullName evidence="2">Glycosyl transferase, group 2 family protein</fullName>
    </submittedName>
</protein>
<dbReference type="EMBL" id="CP003653">
    <property type="protein sequence ID" value="AFZ34189.1"/>
    <property type="molecule type" value="Genomic_DNA"/>
</dbReference>
<reference evidence="3" key="1">
    <citation type="journal article" date="2013" name="Proc. Natl. Acad. Sci. U.S.A.">
        <title>Improving the coverage of the cyanobacterial phylum using diversity-driven genome sequencing.</title>
        <authorList>
            <person name="Shih P.M."/>
            <person name="Wu D."/>
            <person name="Latifi A."/>
            <person name="Axen S.D."/>
            <person name="Fewer D.P."/>
            <person name="Talla E."/>
            <person name="Calteau A."/>
            <person name="Cai F."/>
            <person name="Tandeau de Marsac N."/>
            <person name="Rippka R."/>
            <person name="Herdman M."/>
            <person name="Sivonen K."/>
            <person name="Coursin T."/>
            <person name="Laurent T."/>
            <person name="Goodwin L."/>
            <person name="Nolan M."/>
            <person name="Davenport K.W."/>
            <person name="Han C.S."/>
            <person name="Rubin E.M."/>
            <person name="Eisen J.A."/>
            <person name="Woyke T."/>
            <person name="Gugger M."/>
            <person name="Kerfeld C.A."/>
        </authorList>
    </citation>
    <scope>NUCLEOTIDE SEQUENCE [LARGE SCALE GENOMIC DNA]</scope>
    <source>
        <strain evidence="3">ATCC 29371 / PCC 7437</strain>
    </source>
</reference>
<feature type="transmembrane region" description="Helical" evidence="1">
    <location>
        <begin position="359"/>
        <end position="382"/>
    </location>
</feature>
<evidence type="ECO:0000313" key="3">
    <source>
        <dbReference type="Proteomes" id="UP000010473"/>
    </source>
</evidence>